<dbReference type="RefSeq" id="WP_377343798.1">
    <property type="nucleotide sequence ID" value="NZ_JBHLUE010000034.1"/>
</dbReference>
<dbReference type="PRINTS" id="PR00368">
    <property type="entry name" value="FADPNR"/>
</dbReference>
<proteinExistence type="inferred from homology"/>
<keyword evidence="3" id="KW-0274">FAD</keyword>
<dbReference type="EC" id="1.6.5.-" evidence="8"/>
<evidence type="ECO:0000256" key="4">
    <source>
        <dbReference type="ARBA" id="ARBA00023002"/>
    </source>
</evidence>
<protein>
    <submittedName>
        <fullName evidence="8">NAD(P)/FAD-dependent oxidoreductase</fullName>
        <ecNumber evidence="8">1.6.5.-</ecNumber>
    </submittedName>
</protein>
<dbReference type="InterPro" id="IPR023753">
    <property type="entry name" value="FAD/NAD-binding_dom"/>
</dbReference>
<reference evidence="8 9" key="1">
    <citation type="submission" date="2024-09" db="EMBL/GenBank/DDBJ databases">
        <authorList>
            <person name="Sun Q."/>
            <person name="Mori K."/>
        </authorList>
    </citation>
    <scope>NUCLEOTIDE SEQUENCE [LARGE SCALE GENOMIC DNA]</scope>
    <source>
        <strain evidence="8 9">TBRC 2205</strain>
    </source>
</reference>
<feature type="region of interest" description="Disordered" evidence="6">
    <location>
        <begin position="438"/>
        <end position="467"/>
    </location>
</feature>
<keyword evidence="4 8" id="KW-0560">Oxidoreductase</keyword>
<dbReference type="InterPro" id="IPR036188">
    <property type="entry name" value="FAD/NAD-bd_sf"/>
</dbReference>
<evidence type="ECO:0000256" key="6">
    <source>
        <dbReference type="SAM" id="MobiDB-lite"/>
    </source>
</evidence>
<evidence type="ECO:0000259" key="7">
    <source>
        <dbReference type="Pfam" id="PF07992"/>
    </source>
</evidence>
<dbReference type="Pfam" id="PF07992">
    <property type="entry name" value="Pyr_redox_2"/>
    <property type="match status" value="1"/>
</dbReference>
<comment type="similarity">
    <text evidence="1">Belongs to the NADH dehydrogenase family.</text>
</comment>
<evidence type="ECO:0000256" key="5">
    <source>
        <dbReference type="ARBA" id="ARBA00023027"/>
    </source>
</evidence>
<keyword evidence="9" id="KW-1185">Reference proteome</keyword>
<feature type="domain" description="FAD/NAD(P)-binding" evidence="7">
    <location>
        <begin position="6"/>
        <end position="331"/>
    </location>
</feature>
<evidence type="ECO:0000256" key="3">
    <source>
        <dbReference type="ARBA" id="ARBA00022827"/>
    </source>
</evidence>
<evidence type="ECO:0000256" key="1">
    <source>
        <dbReference type="ARBA" id="ARBA00005272"/>
    </source>
</evidence>
<sequence length="467" mass="50374">MLQPAHILVVGGGYVGMFAARRLSRKLSPRAARITVVNPQPTMTYQPFLPEAAAGSIEARHVVVPLRRMLPGCRVIVGEVSFADHQRRVATIAPPQGPAFELPYDILVLAPGSITRTLPVPGLAEHGIGFKNIGEAIYLRNHVLSRLDAAAATDDPARRRRALTFVFVGGGYSGVEGCAELADMTRSALRYYPELSADELRWLLVEATNRIMPEVGVGLSAYVAQRMVRRGIEVRLGTRVTSMVGGHVVLSDGEEFPAETVVWTAGVRANPLAARSGLPVDRTGRLRCDAELRVWGVPAAWGAGDSAAVPDLSVPGDATCAPTAQHAVRQARRLADNLVRELRGRPLRPYRHANAGSVASLGLHQGAAEIYGIRMRGLVAWLVHRAYHLMMVPTVNRKARVAADWALALLFRREIVPLAQVQAPRRDWAVAAHTPAPAGAGVLPEPLVSRRAARQPAGPPRREPPAS</sequence>
<name>A0ABV6P5L0_9ACTN</name>
<dbReference type="InterPro" id="IPR045024">
    <property type="entry name" value="NDH-2"/>
</dbReference>
<comment type="caution">
    <text evidence="8">The sequence shown here is derived from an EMBL/GenBank/DDBJ whole genome shotgun (WGS) entry which is preliminary data.</text>
</comment>
<accession>A0ABV6P5L0</accession>
<evidence type="ECO:0000313" key="9">
    <source>
        <dbReference type="Proteomes" id="UP001589894"/>
    </source>
</evidence>
<dbReference type="EMBL" id="JBHLUE010000034">
    <property type="protein sequence ID" value="MFC0568317.1"/>
    <property type="molecule type" value="Genomic_DNA"/>
</dbReference>
<gene>
    <name evidence="8" type="ORF">ACFFHU_29785</name>
</gene>
<evidence type="ECO:0000313" key="8">
    <source>
        <dbReference type="EMBL" id="MFC0568317.1"/>
    </source>
</evidence>
<dbReference type="Proteomes" id="UP001589894">
    <property type="component" value="Unassembled WGS sequence"/>
</dbReference>
<keyword evidence="2" id="KW-0285">Flavoprotein</keyword>
<evidence type="ECO:0000256" key="2">
    <source>
        <dbReference type="ARBA" id="ARBA00022630"/>
    </source>
</evidence>
<keyword evidence="5" id="KW-0520">NAD</keyword>
<dbReference type="PANTHER" id="PTHR43706">
    <property type="entry name" value="NADH DEHYDROGENASE"/>
    <property type="match status" value="1"/>
</dbReference>
<dbReference type="Gene3D" id="3.50.50.100">
    <property type="match status" value="1"/>
</dbReference>
<dbReference type="SUPFAM" id="SSF51905">
    <property type="entry name" value="FAD/NAD(P)-binding domain"/>
    <property type="match status" value="1"/>
</dbReference>
<dbReference type="GO" id="GO:0016491">
    <property type="term" value="F:oxidoreductase activity"/>
    <property type="evidence" value="ECO:0007669"/>
    <property type="project" value="UniProtKB-KW"/>
</dbReference>
<dbReference type="PANTHER" id="PTHR43706:SF45">
    <property type="entry name" value="NADH DEHYDROGENASE-LIKE PROTEIN RV1812C"/>
    <property type="match status" value="1"/>
</dbReference>
<organism evidence="8 9">
    <name type="scientific">Plantactinospora siamensis</name>
    <dbReference type="NCBI Taxonomy" id="555372"/>
    <lineage>
        <taxon>Bacteria</taxon>
        <taxon>Bacillati</taxon>
        <taxon>Actinomycetota</taxon>
        <taxon>Actinomycetes</taxon>
        <taxon>Micromonosporales</taxon>
        <taxon>Micromonosporaceae</taxon>
        <taxon>Plantactinospora</taxon>
    </lineage>
</organism>